<accession>A0A1V6VA38</accession>
<dbReference type="AlphaFoldDB" id="A0A1V6VA38"/>
<comment type="caution">
    <text evidence="1">The sequence shown here is derived from an EMBL/GenBank/DDBJ whole genome shotgun (WGS) entry which is preliminary data.</text>
</comment>
<evidence type="ECO:0000313" key="2">
    <source>
        <dbReference type="Proteomes" id="UP000191500"/>
    </source>
</evidence>
<gene>
    <name evidence="1" type="ORF">PENCOP_c001G05015</name>
</gene>
<proteinExistence type="predicted"/>
<organism evidence="1 2">
    <name type="scientific">Penicillium coprophilum</name>
    <dbReference type="NCBI Taxonomy" id="36646"/>
    <lineage>
        <taxon>Eukaryota</taxon>
        <taxon>Fungi</taxon>
        <taxon>Dikarya</taxon>
        <taxon>Ascomycota</taxon>
        <taxon>Pezizomycotina</taxon>
        <taxon>Eurotiomycetes</taxon>
        <taxon>Eurotiomycetidae</taxon>
        <taxon>Eurotiales</taxon>
        <taxon>Aspergillaceae</taxon>
        <taxon>Penicillium</taxon>
    </lineage>
</organism>
<reference evidence="2" key="1">
    <citation type="journal article" date="2017" name="Nat. Microbiol.">
        <title>Global analysis of biosynthetic gene clusters reveals vast potential of secondary metabolite production in Penicillium species.</title>
        <authorList>
            <person name="Nielsen J.C."/>
            <person name="Grijseels S."/>
            <person name="Prigent S."/>
            <person name="Ji B."/>
            <person name="Dainat J."/>
            <person name="Nielsen K.F."/>
            <person name="Frisvad J.C."/>
            <person name="Workman M."/>
            <person name="Nielsen J."/>
        </authorList>
    </citation>
    <scope>NUCLEOTIDE SEQUENCE [LARGE SCALE GENOMIC DNA]</scope>
    <source>
        <strain evidence="2">IBT 31321</strain>
    </source>
</reference>
<dbReference type="Proteomes" id="UP000191500">
    <property type="component" value="Unassembled WGS sequence"/>
</dbReference>
<evidence type="ECO:0000313" key="1">
    <source>
        <dbReference type="EMBL" id="OQE47512.1"/>
    </source>
</evidence>
<sequence length="110" mass="12524">MLIISPHRFTDDTSLMKSLRQWQDLEDQDSDVNVAIYHNLDSGGADAEAGSDPDNSRAFLTKLFSLRLINDVDVDITKKPADMGLDLLIFVELRAWLELSLELKYRHSEC</sequence>
<name>A0A1V6VA38_9EURO</name>
<dbReference type="EMBL" id="MDDG01000001">
    <property type="protein sequence ID" value="OQE47512.1"/>
    <property type="molecule type" value="Genomic_DNA"/>
</dbReference>
<keyword evidence="2" id="KW-1185">Reference proteome</keyword>
<protein>
    <submittedName>
        <fullName evidence="1">Uncharacterized protein</fullName>
    </submittedName>
</protein>
<dbReference type="STRING" id="36646.A0A1V6VA38"/>